<dbReference type="Pfam" id="PF13424">
    <property type="entry name" value="TPR_12"/>
    <property type="match status" value="3"/>
</dbReference>
<dbReference type="PRINTS" id="PR00381">
    <property type="entry name" value="KINESINLIGHT"/>
</dbReference>
<keyword evidence="3" id="KW-1185">Reference proteome</keyword>
<evidence type="ECO:0000313" key="3">
    <source>
        <dbReference type="Proteomes" id="UP000546126"/>
    </source>
</evidence>
<gene>
    <name evidence="2" type="ORF">HT134_33360</name>
</gene>
<dbReference type="PANTHER" id="PTHR46082:SF6">
    <property type="entry name" value="AAA+ ATPASE DOMAIN-CONTAINING PROTEIN-RELATED"/>
    <property type="match status" value="1"/>
</dbReference>
<evidence type="ECO:0000313" key="2">
    <source>
        <dbReference type="EMBL" id="NUW44977.1"/>
    </source>
</evidence>
<dbReference type="Pfam" id="PF13374">
    <property type="entry name" value="TPR_10"/>
    <property type="match status" value="2"/>
</dbReference>
<dbReference type="InterPro" id="IPR011990">
    <property type="entry name" value="TPR-like_helical_dom_sf"/>
</dbReference>
<keyword evidence="1" id="KW-1133">Transmembrane helix</keyword>
<comment type="caution">
    <text evidence="2">The sequence shown here is derived from an EMBL/GenBank/DDBJ whole genome shotgun (WGS) entry which is preliminary data.</text>
</comment>
<dbReference type="PANTHER" id="PTHR46082">
    <property type="entry name" value="ATP/GTP-BINDING PROTEIN-RELATED"/>
    <property type="match status" value="1"/>
</dbReference>
<dbReference type="InterPro" id="IPR053137">
    <property type="entry name" value="NLR-like"/>
</dbReference>
<name>A0A7Y6IV56_9ACTN</name>
<keyword evidence="1" id="KW-0472">Membrane</keyword>
<dbReference type="SUPFAM" id="SSF48452">
    <property type="entry name" value="TPR-like"/>
    <property type="match status" value="3"/>
</dbReference>
<organism evidence="2 3">
    <name type="scientific">Nonomuraea rhodomycinica</name>
    <dbReference type="NCBI Taxonomy" id="1712872"/>
    <lineage>
        <taxon>Bacteria</taxon>
        <taxon>Bacillati</taxon>
        <taxon>Actinomycetota</taxon>
        <taxon>Actinomycetes</taxon>
        <taxon>Streptosporangiales</taxon>
        <taxon>Streptosporangiaceae</taxon>
        <taxon>Nonomuraea</taxon>
    </lineage>
</organism>
<dbReference type="Proteomes" id="UP000546126">
    <property type="component" value="Unassembled WGS sequence"/>
</dbReference>
<protein>
    <submittedName>
        <fullName evidence="2">Tetratricopeptide repeat protein</fullName>
    </submittedName>
</protein>
<dbReference type="Gene3D" id="1.25.40.10">
    <property type="entry name" value="Tetratricopeptide repeat domain"/>
    <property type="match status" value="3"/>
</dbReference>
<keyword evidence="1" id="KW-0812">Transmembrane</keyword>
<dbReference type="RefSeq" id="WP_175604455.1">
    <property type="nucleotide sequence ID" value="NZ_JABWGO010000010.1"/>
</dbReference>
<accession>A0A7Y6IV56</accession>
<dbReference type="AlphaFoldDB" id="A0A7Y6IV56"/>
<proteinExistence type="predicted"/>
<dbReference type="EMBL" id="JABWGO010000010">
    <property type="protein sequence ID" value="NUW44977.1"/>
    <property type="molecule type" value="Genomic_DNA"/>
</dbReference>
<evidence type="ECO:0000256" key="1">
    <source>
        <dbReference type="SAM" id="Phobius"/>
    </source>
</evidence>
<feature type="transmembrane region" description="Helical" evidence="1">
    <location>
        <begin position="12"/>
        <end position="31"/>
    </location>
</feature>
<reference evidence="2 3" key="1">
    <citation type="submission" date="2020-06" db="EMBL/GenBank/DDBJ databases">
        <authorList>
            <person name="Chanama M."/>
        </authorList>
    </citation>
    <scope>NUCLEOTIDE SEQUENCE [LARGE SCALE GENOMIC DNA]</scope>
    <source>
        <strain evidence="2 3">TBRC6557</strain>
    </source>
</reference>
<sequence>MFGVRWQERRLLIVVIGLAAAGAVSGVLVAFKVTVPWILGAAAVVVAVATVVSGLVQERYKRTVARQDEVTLKLQDGALVLPSGRLPRVSDVTDPLQLGVHPAISLPGSPDTEPPAYVPRDVDDEVREALAGGGFVLLVGDSTAGKSRTAYEAVRATLPDHVLVAPHDRAALPAAIESCVRVQRVVLWLSDLEHYLGPGGLTREQIARITGGSGHRVIVATLRSAEQARLTSPAADPDDAMRAAGRQIREALEQAYAIRLPRIFSRTELERAQAREWDARISSALEHADECGIAEYLASGPELQRLFADAWDVGVNPRGAALVAAAIDCRRAGYTSPLPRTLLAELHTAYLDSRGGHRLQPESMQEAWDWATQPRRATTALLSLVSGAADDGVDVFDYLVDVQQQADGPLAQVATSVIEVMLAHVGNPEDADQIGLTTYRQGRYPLAEQAYRMAYPLHQQTHGNDAPITLTSRNNLALVLDELGRLQESEAEHRAVLEMRRRVLGEEHPDTLTSRSNLAGVLRALGRLQESEAEHRAVLEMRRRVLGEEHPDTLTSRNNLALMLRALGRLQESEAEHRAELEVCRRVLGEEHPSTLISRSNLALVLGERGWLEEAEAEFRAVLEMRRRVLGEEHPSTLTSRNNLAGVLGERGWLEEAEAELRAVLEVCRRVLGEEHPSTLISRSNLAGVLDEQGWLEEAEAEHRAVLEMRRRVLGEEHPSTLISRNNLAGVLHKLGRLEEAEAEHRAVLEVCRRVLGEEHPSTLISRSNLAGVLGERGWLEEAEAELRAVLEVCRRVLGEEHPSTLTSRSNLAGVLGERGWLEEAEAEHRAVLEMRRRVLGEERPETLTGRNNLTTVLRHQELQKETEVRPTQSVEKE</sequence>
<feature type="transmembrane region" description="Helical" evidence="1">
    <location>
        <begin position="37"/>
        <end position="56"/>
    </location>
</feature>